<feature type="compositionally biased region" description="Basic residues" evidence="1">
    <location>
        <begin position="74"/>
        <end position="83"/>
    </location>
</feature>
<evidence type="ECO:0000313" key="4">
    <source>
        <dbReference type="Proteomes" id="UP000028134"/>
    </source>
</evidence>
<keyword evidence="2" id="KW-0472">Membrane</keyword>
<proteinExistence type="predicted"/>
<dbReference type="EMBL" id="JNHI01000116">
    <property type="protein sequence ID" value="KDS23350.1"/>
    <property type="molecule type" value="Genomic_DNA"/>
</dbReference>
<feature type="compositionally biased region" description="Polar residues" evidence="1">
    <location>
        <begin position="40"/>
        <end position="58"/>
    </location>
</feature>
<name>A0A078QJJ0_PHOVU</name>
<evidence type="ECO:0008006" key="5">
    <source>
        <dbReference type="Google" id="ProtNLM"/>
    </source>
</evidence>
<keyword evidence="2" id="KW-0812">Transmembrane</keyword>
<feature type="region of interest" description="Disordered" evidence="1">
    <location>
        <begin position="38"/>
        <end position="86"/>
    </location>
</feature>
<comment type="caution">
    <text evidence="3">The sequence shown here is derived from an EMBL/GenBank/DDBJ whole genome shotgun (WGS) entry which is preliminary data.</text>
</comment>
<dbReference type="InterPro" id="IPR032272">
    <property type="entry name" value="DUF4834"/>
</dbReference>
<organism evidence="3 4">
    <name type="scientific">Phocaeicola vulgatus str. 3775 SL</name>
    <name type="common">B</name>
    <name type="synonym">iv</name>
    <dbReference type="NCBI Taxonomy" id="1339350"/>
    <lineage>
        <taxon>Bacteria</taxon>
        <taxon>Pseudomonadati</taxon>
        <taxon>Bacteroidota</taxon>
        <taxon>Bacteroidia</taxon>
        <taxon>Bacteroidales</taxon>
        <taxon>Bacteroidaceae</taxon>
        <taxon>Phocaeicola</taxon>
    </lineage>
</organism>
<dbReference type="AlphaFoldDB" id="A0A078QJJ0"/>
<protein>
    <recommendedName>
        <fullName evidence="5">DUF4834 family protein</fullName>
    </recommendedName>
</protein>
<evidence type="ECO:0000256" key="1">
    <source>
        <dbReference type="SAM" id="MobiDB-lite"/>
    </source>
</evidence>
<sequence length="100" mass="11511">MFGFLGFLLIIFLLIVFIGFTILGNILRVLFGIGKHPPYQNRTSTHQKQNTYAQTQTNDENENFAEFSSSSSNRHSHSSGNRKKIFDDDEGEYVDYEEVK</sequence>
<gene>
    <name evidence="3" type="ORF">M097_4856</name>
</gene>
<dbReference type="RefSeq" id="WP_005849104.1">
    <property type="nucleotide sequence ID" value="NZ_JNHI01000116.1"/>
</dbReference>
<evidence type="ECO:0000313" key="3">
    <source>
        <dbReference type="EMBL" id="KDS23350.1"/>
    </source>
</evidence>
<dbReference type="PATRIC" id="fig|1339350.3.peg.4586"/>
<dbReference type="Proteomes" id="UP000028134">
    <property type="component" value="Unassembled WGS sequence"/>
</dbReference>
<keyword evidence="2" id="KW-1133">Transmembrane helix</keyword>
<reference evidence="3 4" key="1">
    <citation type="submission" date="2014-04" db="EMBL/GenBank/DDBJ databases">
        <authorList>
            <person name="Sears C."/>
            <person name="Carroll K."/>
            <person name="Sack B.R."/>
            <person name="Qadri F."/>
            <person name="Myers L.L."/>
            <person name="Chung G.-T."/>
            <person name="Escheverria P."/>
            <person name="Fraser C.M."/>
            <person name="Sadzewicz L."/>
            <person name="Shefchek K.A."/>
            <person name="Tallon L."/>
            <person name="Das S.P."/>
            <person name="Daugherty S."/>
            <person name="Mongodin E.F."/>
        </authorList>
    </citation>
    <scope>NUCLEOTIDE SEQUENCE [LARGE SCALE GENOMIC DNA]</scope>
    <source>
        <strain evidence="4">3775 SL(B) 10 (iv)</strain>
    </source>
</reference>
<dbReference type="Pfam" id="PF16118">
    <property type="entry name" value="DUF4834"/>
    <property type="match status" value="1"/>
</dbReference>
<accession>A0A078QJJ0</accession>
<evidence type="ECO:0000256" key="2">
    <source>
        <dbReference type="SAM" id="Phobius"/>
    </source>
</evidence>
<feature type="transmembrane region" description="Helical" evidence="2">
    <location>
        <begin position="6"/>
        <end position="31"/>
    </location>
</feature>